<dbReference type="AlphaFoldDB" id="A0A0L6TVW7"/>
<dbReference type="STRING" id="52689.AKG39_17730"/>
<organism evidence="1 2">
    <name type="scientific">Acetobacterium bakii</name>
    <dbReference type="NCBI Taxonomy" id="52689"/>
    <lineage>
        <taxon>Bacteria</taxon>
        <taxon>Bacillati</taxon>
        <taxon>Bacillota</taxon>
        <taxon>Clostridia</taxon>
        <taxon>Eubacteriales</taxon>
        <taxon>Eubacteriaceae</taxon>
        <taxon>Acetobacterium</taxon>
    </lineage>
</organism>
<dbReference type="EMBL" id="LGYO01000062">
    <property type="protein sequence ID" value="KNZ40404.1"/>
    <property type="molecule type" value="Genomic_DNA"/>
</dbReference>
<name>A0A0L6TVW7_9FIRM</name>
<dbReference type="Proteomes" id="UP000036873">
    <property type="component" value="Unassembled WGS sequence"/>
</dbReference>
<gene>
    <name evidence="1" type="ORF">AKG39_17730</name>
</gene>
<evidence type="ECO:0000313" key="1">
    <source>
        <dbReference type="EMBL" id="KNZ40404.1"/>
    </source>
</evidence>
<accession>A0A0L6TVW7</accession>
<keyword evidence="2" id="KW-1185">Reference proteome</keyword>
<dbReference type="RefSeq" id="WP_050741736.1">
    <property type="nucleotide sequence ID" value="NZ_LGYO01000062.1"/>
</dbReference>
<reference evidence="2" key="1">
    <citation type="submission" date="2015-07" db="EMBL/GenBank/DDBJ databases">
        <title>Draft genome sequence of Acetobacterium bakii DSM 8293, a potential psychrophilic chemical producer through syngas fermentation.</title>
        <authorList>
            <person name="Song Y."/>
            <person name="Hwang S."/>
            <person name="Cho B.-K."/>
        </authorList>
    </citation>
    <scope>NUCLEOTIDE SEQUENCE [LARGE SCALE GENOMIC DNA]</scope>
    <source>
        <strain evidence="2">DSM 8239</strain>
    </source>
</reference>
<sequence>MRKNKSGQFLVTALIFMGLVIMLSGCGQSKTKTVTQETSGIDPFNFYSKVELDQTKDEVASELGGAAEETSGAYTYVDAETGYGVTVSYGADNLVALKSLYMPVDNDFASYSNASVTEDQAASITEGMTYDEAKKILGDGGLEIVCGANPEEKDKPIYAIAWINDDATSINLTLVGFEGIVYDATYNSN</sequence>
<proteinExistence type="predicted"/>
<comment type="caution">
    <text evidence="1">The sequence shown here is derived from an EMBL/GenBank/DDBJ whole genome shotgun (WGS) entry which is preliminary data.</text>
</comment>
<dbReference type="PROSITE" id="PS51257">
    <property type="entry name" value="PROKAR_LIPOPROTEIN"/>
    <property type="match status" value="1"/>
</dbReference>
<evidence type="ECO:0000313" key="2">
    <source>
        <dbReference type="Proteomes" id="UP000036873"/>
    </source>
</evidence>
<dbReference type="Gene3D" id="3.10.450.730">
    <property type="entry name" value="BLIP domain"/>
    <property type="match status" value="1"/>
</dbReference>
<protein>
    <submittedName>
        <fullName evidence="1">Uncharacterized protein</fullName>
    </submittedName>
</protein>
<dbReference type="OrthoDB" id="570195at2"/>